<dbReference type="InterPro" id="IPR046373">
    <property type="entry name" value="Acyl-CoA_Oxase/DH_mid-dom_sf"/>
</dbReference>
<evidence type="ECO:0000256" key="1">
    <source>
        <dbReference type="ARBA" id="ARBA00001974"/>
    </source>
</evidence>
<feature type="domain" description="Acyl-CoA dehydrogenase/oxidase N-terminal" evidence="13">
    <location>
        <begin position="37"/>
        <end position="159"/>
    </location>
</feature>
<gene>
    <name evidence="15" type="ORF">BI198_00155</name>
</gene>
<organism evidence="15 16">
    <name type="scientific">Rheinheimera salexigens</name>
    <dbReference type="NCBI Taxonomy" id="1628148"/>
    <lineage>
        <taxon>Bacteria</taxon>
        <taxon>Pseudomonadati</taxon>
        <taxon>Pseudomonadota</taxon>
        <taxon>Gammaproteobacteria</taxon>
        <taxon>Chromatiales</taxon>
        <taxon>Chromatiaceae</taxon>
        <taxon>Rheinheimera</taxon>
    </lineage>
</organism>
<dbReference type="GO" id="GO:0016627">
    <property type="term" value="F:oxidoreductase activity, acting on the CH-CH group of donors"/>
    <property type="evidence" value="ECO:0007669"/>
    <property type="project" value="InterPro"/>
</dbReference>
<comment type="caution">
    <text evidence="15">The sequence shown here is derived from an EMBL/GenBank/DDBJ whole genome shotgun (WGS) entry which is preliminary data.</text>
</comment>
<sequence length="581" mass="63586">MSQYQAPIEDICFNLFDVWHLNDYWQQQSELQQQLDTDTAKAIVEEAAKICEQQIAPFSMLADHQGVTLQGTEVTVPAHYHAAYQSLCEGGWTGLSGDVAYGGMGMPKALSMMVDEMLCSADIAFSLYPGLTAGACVALLQHASEDIKSVYLPKLYSGEWSATMCLTESHAGTDLGIMRTTAKPQDDGSYKLNGSKIFITAGEHDLTSNIVHLVLAKLPDAPAGSRGISLFIVPKYLPANTNTNNGTVRNGVAVGSIEHKMGINGSATCVLNFDNAVGYLIGQPNRGLACMFTMMNYERLSMGSQGLGAAERAYQNALAYAKDRLQGRETEKDASKAEPIIVHADVRRMLLNIKAMNEAGRTFGTWVASLLDKAKYDNCQQSAAIANLLTPVTKAFMTDQGFSACVTAQQVFGGHGYIKEWGMEQLVRDARIAQIYEGTNGIQALDFMQRKVIADQGKVLSALLATIRSEINSHTFTHSTVLLTYITKVEQILALLLTQDSRSQNGNAYDFLNLVSYILYGYMWYKTSLALDGNKHSANFIAAKTETATYFYQRILPKADGYVAILQQSPTVMDNIAIDQF</sequence>
<keyword evidence="3 10" id="KW-0285">Flavoprotein</keyword>
<evidence type="ECO:0000256" key="9">
    <source>
        <dbReference type="ARBA" id="ARBA00069043"/>
    </source>
</evidence>
<evidence type="ECO:0000256" key="7">
    <source>
        <dbReference type="ARBA" id="ARBA00058683"/>
    </source>
</evidence>
<dbReference type="Gene3D" id="2.40.110.10">
    <property type="entry name" value="Butyryl-CoA Dehydrogenase, subunit A, domain 2"/>
    <property type="match status" value="1"/>
</dbReference>
<dbReference type="RefSeq" id="WP_070047719.1">
    <property type="nucleotide sequence ID" value="NZ_CBCSDO010000014.1"/>
</dbReference>
<dbReference type="OrthoDB" id="9764895at2"/>
<dbReference type="FunFam" id="2.40.110.10:FF:000031">
    <property type="entry name" value="Acyl-CoA dehydrogenase, putative"/>
    <property type="match status" value="1"/>
</dbReference>
<dbReference type="SUPFAM" id="SSF56645">
    <property type="entry name" value="Acyl-CoA dehydrogenase NM domain-like"/>
    <property type="match status" value="1"/>
</dbReference>
<dbReference type="Pfam" id="PF02771">
    <property type="entry name" value="Acyl-CoA_dh_N"/>
    <property type="match status" value="1"/>
</dbReference>
<dbReference type="InterPro" id="IPR013786">
    <property type="entry name" value="AcylCoA_DH/ox_N"/>
</dbReference>
<proteinExistence type="inferred from homology"/>
<dbReference type="GO" id="GO:0050660">
    <property type="term" value="F:flavin adenine dinucleotide binding"/>
    <property type="evidence" value="ECO:0007669"/>
    <property type="project" value="InterPro"/>
</dbReference>
<comment type="similarity">
    <text evidence="2 10">Belongs to the acyl-CoA dehydrogenase family.</text>
</comment>
<evidence type="ECO:0000259" key="13">
    <source>
        <dbReference type="Pfam" id="PF02771"/>
    </source>
</evidence>
<accession>A0A1E7Q1Z2</accession>
<protein>
    <recommendedName>
        <fullName evidence="9">3-methylmercaptopropionyl-CoA dehydrogenase</fullName>
        <ecNumber evidence="8">1.3.99.41</ecNumber>
    </recommendedName>
</protein>
<feature type="domain" description="Acetyl-CoA dehydrogenase-like C-terminal" evidence="14">
    <location>
        <begin position="479"/>
        <end position="570"/>
    </location>
</feature>
<dbReference type="InterPro" id="IPR025878">
    <property type="entry name" value="Acyl-CoA_dh-like_C_dom"/>
</dbReference>
<evidence type="ECO:0000313" key="15">
    <source>
        <dbReference type="EMBL" id="OEY68151.1"/>
    </source>
</evidence>
<dbReference type="InterPro" id="IPR037069">
    <property type="entry name" value="AcylCoA_DH/ox_N_sf"/>
</dbReference>
<dbReference type="Pfam" id="PF02770">
    <property type="entry name" value="Acyl-CoA_dh_M"/>
    <property type="match status" value="1"/>
</dbReference>
<dbReference type="STRING" id="1628148.BI198_00155"/>
<evidence type="ECO:0000313" key="16">
    <source>
        <dbReference type="Proteomes" id="UP000242258"/>
    </source>
</evidence>
<evidence type="ECO:0000256" key="2">
    <source>
        <dbReference type="ARBA" id="ARBA00009347"/>
    </source>
</evidence>
<evidence type="ECO:0000256" key="10">
    <source>
        <dbReference type="RuleBase" id="RU362125"/>
    </source>
</evidence>
<evidence type="ECO:0000256" key="6">
    <source>
        <dbReference type="ARBA" id="ARBA00051388"/>
    </source>
</evidence>
<evidence type="ECO:0000259" key="14">
    <source>
        <dbReference type="Pfam" id="PF12806"/>
    </source>
</evidence>
<dbReference type="InterPro" id="IPR036250">
    <property type="entry name" value="AcylCo_DH-like_C"/>
</dbReference>
<evidence type="ECO:0000259" key="11">
    <source>
        <dbReference type="Pfam" id="PF00441"/>
    </source>
</evidence>
<evidence type="ECO:0000256" key="3">
    <source>
        <dbReference type="ARBA" id="ARBA00022630"/>
    </source>
</evidence>
<comment type="function">
    <text evidence="7">Involved in the assimilation of dimethylsulphoniopropionate (DMSP), an important compound in the fixation of carbon in marine phytoplankton, by mediating the conversion of 3-(methylthio)propanoyl-CoA (MMPA-CoA) to 3-(methylthio)acryloyl-CoA (MTA-CoA).</text>
</comment>
<keyword evidence="5 10" id="KW-0560">Oxidoreductase</keyword>
<dbReference type="InterPro" id="IPR009100">
    <property type="entry name" value="AcylCoA_DH/oxidase_NM_dom_sf"/>
</dbReference>
<evidence type="ECO:0000259" key="12">
    <source>
        <dbReference type="Pfam" id="PF02770"/>
    </source>
</evidence>
<comment type="catalytic activity">
    <reaction evidence="6">
        <text>3-(methylsulfanyl)propanoyl-CoA + oxidized [electron-transfer flavoprotein] + H(+) = 3-(methylsulfanyl)acryloyl-CoA + reduced [electron-transfer flavoprotein]</text>
        <dbReference type="Rhea" id="RHEA:52612"/>
        <dbReference type="Rhea" id="RHEA-COMP:10685"/>
        <dbReference type="Rhea" id="RHEA-COMP:10686"/>
        <dbReference type="ChEBI" id="CHEBI:15378"/>
        <dbReference type="ChEBI" id="CHEBI:57692"/>
        <dbReference type="ChEBI" id="CHEBI:58307"/>
        <dbReference type="ChEBI" id="CHEBI:82815"/>
        <dbReference type="ChEBI" id="CHEBI:84994"/>
        <dbReference type="EC" id="1.3.99.41"/>
    </reaction>
    <physiologicalReaction direction="left-to-right" evidence="6">
        <dbReference type="Rhea" id="RHEA:52613"/>
    </physiologicalReaction>
</comment>
<keyword evidence="16" id="KW-1185">Reference proteome</keyword>
<feature type="domain" description="Acyl-CoA oxidase/dehydrogenase middle" evidence="12">
    <location>
        <begin position="164"/>
        <end position="275"/>
    </location>
</feature>
<dbReference type="InterPro" id="IPR052166">
    <property type="entry name" value="Diverse_Acyl-CoA_DH"/>
</dbReference>
<evidence type="ECO:0000256" key="4">
    <source>
        <dbReference type="ARBA" id="ARBA00022827"/>
    </source>
</evidence>
<dbReference type="AlphaFoldDB" id="A0A1E7Q1Z2"/>
<dbReference type="PANTHER" id="PTHR42803:SF1">
    <property type="entry name" value="BROAD-SPECIFICITY LINEAR ACYL-COA DEHYDROGENASE FADE5"/>
    <property type="match status" value="1"/>
</dbReference>
<evidence type="ECO:0000256" key="8">
    <source>
        <dbReference type="ARBA" id="ARBA00066694"/>
    </source>
</evidence>
<dbReference type="EMBL" id="MKEK01000001">
    <property type="protein sequence ID" value="OEY68151.1"/>
    <property type="molecule type" value="Genomic_DNA"/>
</dbReference>
<dbReference type="Gene3D" id="1.10.540.10">
    <property type="entry name" value="Acyl-CoA dehydrogenase/oxidase, N-terminal domain"/>
    <property type="match status" value="1"/>
</dbReference>
<dbReference type="InterPro" id="IPR006091">
    <property type="entry name" value="Acyl-CoA_Oxase/DH_mid-dom"/>
</dbReference>
<reference evidence="16" key="1">
    <citation type="submission" date="2016-09" db="EMBL/GenBank/DDBJ databases">
        <authorList>
            <person name="Wan X."/>
            <person name="Hou S."/>
        </authorList>
    </citation>
    <scope>NUCLEOTIDE SEQUENCE [LARGE SCALE GENOMIC DNA]</scope>
    <source>
        <strain evidence="16">KH87</strain>
    </source>
</reference>
<dbReference type="Pfam" id="PF00441">
    <property type="entry name" value="Acyl-CoA_dh_1"/>
    <property type="match status" value="1"/>
</dbReference>
<dbReference type="Gene3D" id="1.20.140.10">
    <property type="entry name" value="Butyryl-CoA Dehydrogenase, subunit A, domain 3"/>
    <property type="match status" value="1"/>
</dbReference>
<evidence type="ECO:0000256" key="5">
    <source>
        <dbReference type="ARBA" id="ARBA00023002"/>
    </source>
</evidence>
<dbReference type="SUPFAM" id="SSF47203">
    <property type="entry name" value="Acyl-CoA dehydrogenase C-terminal domain-like"/>
    <property type="match status" value="1"/>
</dbReference>
<dbReference type="Proteomes" id="UP000242258">
    <property type="component" value="Unassembled WGS sequence"/>
</dbReference>
<dbReference type="Pfam" id="PF12806">
    <property type="entry name" value="Acyl-CoA_dh_C"/>
    <property type="match status" value="1"/>
</dbReference>
<name>A0A1E7Q1Z2_9GAMM</name>
<dbReference type="InterPro" id="IPR009075">
    <property type="entry name" value="AcylCo_DH/oxidase_C"/>
</dbReference>
<dbReference type="PANTHER" id="PTHR42803">
    <property type="entry name" value="ACYL-COA DEHYDROGENASE"/>
    <property type="match status" value="1"/>
</dbReference>
<dbReference type="EC" id="1.3.99.41" evidence="8"/>
<feature type="domain" description="Acyl-CoA dehydrogenase/oxidase C-terminal" evidence="11">
    <location>
        <begin position="285"/>
        <end position="448"/>
    </location>
</feature>
<keyword evidence="4 10" id="KW-0274">FAD</keyword>
<comment type="cofactor">
    <cofactor evidence="1 10">
        <name>FAD</name>
        <dbReference type="ChEBI" id="CHEBI:57692"/>
    </cofactor>
</comment>